<evidence type="ECO:0000313" key="3">
    <source>
        <dbReference type="Proteomes" id="UP001054252"/>
    </source>
</evidence>
<keyword evidence="1" id="KW-0472">Membrane</keyword>
<gene>
    <name evidence="2" type="ORF">SLEP1_g29601</name>
</gene>
<dbReference type="EMBL" id="BPVZ01000052">
    <property type="protein sequence ID" value="GKV19320.1"/>
    <property type="molecule type" value="Genomic_DNA"/>
</dbReference>
<evidence type="ECO:0000256" key="1">
    <source>
        <dbReference type="SAM" id="Phobius"/>
    </source>
</evidence>
<name>A0AAV5K7Z9_9ROSI</name>
<organism evidence="2 3">
    <name type="scientific">Rubroshorea leprosula</name>
    <dbReference type="NCBI Taxonomy" id="152421"/>
    <lineage>
        <taxon>Eukaryota</taxon>
        <taxon>Viridiplantae</taxon>
        <taxon>Streptophyta</taxon>
        <taxon>Embryophyta</taxon>
        <taxon>Tracheophyta</taxon>
        <taxon>Spermatophyta</taxon>
        <taxon>Magnoliopsida</taxon>
        <taxon>eudicotyledons</taxon>
        <taxon>Gunneridae</taxon>
        <taxon>Pentapetalae</taxon>
        <taxon>rosids</taxon>
        <taxon>malvids</taxon>
        <taxon>Malvales</taxon>
        <taxon>Dipterocarpaceae</taxon>
        <taxon>Rubroshorea</taxon>
    </lineage>
</organism>
<feature type="transmembrane region" description="Helical" evidence="1">
    <location>
        <begin position="43"/>
        <end position="64"/>
    </location>
</feature>
<dbReference type="AlphaFoldDB" id="A0AAV5K7Z9"/>
<keyword evidence="1" id="KW-1133">Transmembrane helix</keyword>
<protein>
    <submittedName>
        <fullName evidence="2">Uncharacterized protein</fullName>
    </submittedName>
</protein>
<dbReference type="Proteomes" id="UP001054252">
    <property type="component" value="Unassembled WGS sequence"/>
</dbReference>
<comment type="caution">
    <text evidence="2">The sequence shown here is derived from an EMBL/GenBank/DDBJ whole genome shotgun (WGS) entry which is preliminary data.</text>
</comment>
<evidence type="ECO:0000313" key="2">
    <source>
        <dbReference type="EMBL" id="GKV19320.1"/>
    </source>
</evidence>
<sequence length="151" mass="17061">MSNIEEESSEAETPKTSIKRSRILSISQQDILQQWRNHLQIRIGLRVVFCILGCASVGLALAFLFSPKSFLFSALHFPSLSITFSDFNFKALKMSTVFSPAQSLASKSLTNLLIQNHPFGSSWFYFLQIYAKRVALALEINRYLTFGDLSD</sequence>
<accession>A0AAV5K7Z9</accession>
<keyword evidence="3" id="KW-1185">Reference proteome</keyword>
<keyword evidence="1" id="KW-0812">Transmembrane</keyword>
<reference evidence="2 3" key="1">
    <citation type="journal article" date="2021" name="Commun. Biol.">
        <title>The genome of Shorea leprosula (Dipterocarpaceae) highlights the ecological relevance of drought in aseasonal tropical rainforests.</title>
        <authorList>
            <person name="Ng K.K.S."/>
            <person name="Kobayashi M.J."/>
            <person name="Fawcett J.A."/>
            <person name="Hatakeyama M."/>
            <person name="Paape T."/>
            <person name="Ng C.H."/>
            <person name="Ang C.C."/>
            <person name="Tnah L.H."/>
            <person name="Lee C.T."/>
            <person name="Nishiyama T."/>
            <person name="Sese J."/>
            <person name="O'Brien M.J."/>
            <person name="Copetti D."/>
            <person name="Mohd Noor M.I."/>
            <person name="Ong R.C."/>
            <person name="Putra M."/>
            <person name="Sireger I.Z."/>
            <person name="Indrioko S."/>
            <person name="Kosugi Y."/>
            <person name="Izuno A."/>
            <person name="Isagi Y."/>
            <person name="Lee S.L."/>
            <person name="Shimizu K.K."/>
        </authorList>
    </citation>
    <scope>NUCLEOTIDE SEQUENCE [LARGE SCALE GENOMIC DNA]</scope>
    <source>
        <strain evidence="2">214</strain>
    </source>
</reference>
<proteinExistence type="predicted"/>